<sequence>MKIGMIQIQVRDNLNENLKQAKALAKKCLEKRADILIFPEIWNCPYTNDRIRQSALYYDKCAELMRSISQTGQCLVIAGTLAHEVNQKIYNECLIYDHGEWIASYQKTHLFEIHTNHKDYQEKDVFTPGNSLCTFPTSWGKMGILICYDIRFPETARILAQEGAQILFCPAAFNKQATQTHWTPLFQTRAMENQVFMVGVNPARYQFENFESYGHSIITDPFGKILCQMDEKESVAVVDIDLSRIQQIRDRMPFWKIRRTDLYKSKEN</sequence>
<dbReference type="Pfam" id="PF00795">
    <property type="entry name" value="CN_hydrolase"/>
    <property type="match status" value="1"/>
</dbReference>
<reference evidence="4 6" key="3">
    <citation type="journal article" date="2021" name="Sci. Rep.">
        <title>The distribution of antibiotic resistance genes in chicken gut microbiota commensals.</title>
        <authorList>
            <person name="Juricova H."/>
            <person name="Matiasovicova J."/>
            <person name="Kubasova T."/>
            <person name="Cejkova D."/>
            <person name="Rychlik I."/>
        </authorList>
    </citation>
    <scope>NUCLEOTIDE SEQUENCE [LARGE SCALE GENOMIC DNA]</scope>
    <source>
        <strain evidence="4 6">An423</strain>
    </source>
</reference>
<evidence type="ECO:0000313" key="3">
    <source>
        <dbReference type="EMBL" id="MBB5185503.1"/>
    </source>
</evidence>
<dbReference type="PANTHER" id="PTHR23088">
    <property type="entry name" value="NITRILASE-RELATED"/>
    <property type="match status" value="1"/>
</dbReference>
<dbReference type="Proteomes" id="UP000521313">
    <property type="component" value="Unassembled WGS sequence"/>
</dbReference>
<evidence type="ECO:0000313" key="4">
    <source>
        <dbReference type="EMBL" id="MBM6832061.1"/>
    </source>
</evidence>
<keyword evidence="3" id="KW-0378">Hydrolase</keyword>
<evidence type="ECO:0000313" key="5">
    <source>
        <dbReference type="Proteomes" id="UP000521313"/>
    </source>
</evidence>
<dbReference type="Gene3D" id="3.60.110.10">
    <property type="entry name" value="Carbon-nitrogen hydrolase"/>
    <property type="match status" value="1"/>
</dbReference>
<keyword evidence="6" id="KW-1185">Reference proteome</keyword>
<accession>A0A7W8D1L1</accession>
<dbReference type="PANTHER" id="PTHR23088:SF27">
    <property type="entry name" value="DEAMINATED GLUTATHIONE AMIDASE"/>
    <property type="match status" value="1"/>
</dbReference>
<feature type="domain" description="CN hydrolase" evidence="2">
    <location>
        <begin position="1"/>
        <end position="242"/>
    </location>
</feature>
<dbReference type="SUPFAM" id="SSF56317">
    <property type="entry name" value="Carbon-nitrogen hydrolase"/>
    <property type="match status" value="1"/>
</dbReference>
<dbReference type="AlphaFoldDB" id="A0A7W8D1L1"/>
<organism evidence="3 5">
    <name type="scientific">Faecalicoccus acidiformans</name>
    <dbReference type="NCBI Taxonomy" id="915173"/>
    <lineage>
        <taxon>Bacteria</taxon>
        <taxon>Bacillati</taxon>
        <taxon>Bacillota</taxon>
        <taxon>Erysipelotrichia</taxon>
        <taxon>Erysipelotrichales</taxon>
        <taxon>Erysipelotrichaceae</taxon>
        <taxon>Faecalicoccus</taxon>
    </lineage>
</organism>
<dbReference type="InterPro" id="IPR001110">
    <property type="entry name" value="UPF0012_CS"/>
</dbReference>
<protein>
    <submittedName>
        <fullName evidence="4">Carbon-nitrogen hydrolase family protein</fullName>
    </submittedName>
    <submittedName>
        <fullName evidence="3">Putative amidohydrolase</fullName>
    </submittedName>
</protein>
<dbReference type="EMBL" id="JACJLU010000011">
    <property type="protein sequence ID" value="MBM6832061.1"/>
    <property type="molecule type" value="Genomic_DNA"/>
</dbReference>
<reference evidence="3 5" key="1">
    <citation type="submission" date="2020-08" db="EMBL/GenBank/DDBJ databases">
        <title>Genomic Encyclopedia of Type Strains, Phase IV (KMG-IV): sequencing the most valuable type-strain genomes for metagenomic binning, comparative biology and taxonomic classification.</title>
        <authorList>
            <person name="Goeker M."/>
        </authorList>
    </citation>
    <scope>NUCLEOTIDE SEQUENCE [LARGE SCALE GENOMIC DNA]</scope>
    <source>
        <strain evidence="3 5">DSM 26963</strain>
    </source>
</reference>
<dbReference type="PROSITE" id="PS01227">
    <property type="entry name" value="UPF0012"/>
    <property type="match status" value="1"/>
</dbReference>
<gene>
    <name evidence="4" type="ORF">H5982_08130</name>
    <name evidence="3" type="ORF">HNQ43_001560</name>
</gene>
<comment type="similarity">
    <text evidence="1">Belongs to the carbon-nitrogen hydrolase superfamily. NIT1/NIT2 family.</text>
</comment>
<dbReference type="GO" id="GO:0016787">
    <property type="term" value="F:hydrolase activity"/>
    <property type="evidence" value="ECO:0007669"/>
    <property type="project" value="UniProtKB-KW"/>
</dbReference>
<name>A0A7W8D1L1_9FIRM</name>
<dbReference type="InterPro" id="IPR036526">
    <property type="entry name" value="C-N_Hydrolase_sf"/>
</dbReference>
<comment type="caution">
    <text evidence="3">The sequence shown here is derived from an EMBL/GenBank/DDBJ whole genome shotgun (WGS) entry which is preliminary data.</text>
</comment>
<dbReference type="RefSeq" id="WP_183376518.1">
    <property type="nucleotide sequence ID" value="NZ_CAWVLV010000048.1"/>
</dbReference>
<evidence type="ECO:0000313" key="6">
    <source>
        <dbReference type="Proteomes" id="UP000775500"/>
    </source>
</evidence>
<dbReference type="PROSITE" id="PS50263">
    <property type="entry name" value="CN_HYDROLASE"/>
    <property type="match status" value="1"/>
</dbReference>
<evidence type="ECO:0000256" key="1">
    <source>
        <dbReference type="ARBA" id="ARBA00010613"/>
    </source>
</evidence>
<evidence type="ECO:0000259" key="2">
    <source>
        <dbReference type="PROSITE" id="PS50263"/>
    </source>
</evidence>
<dbReference type="InterPro" id="IPR003010">
    <property type="entry name" value="C-N_Hydrolase"/>
</dbReference>
<proteinExistence type="inferred from homology"/>
<reference evidence="4" key="2">
    <citation type="submission" date="2020-08" db="EMBL/GenBank/DDBJ databases">
        <authorList>
            <person name="Cejkova D."/>
            <person name="Kubasova T."/>
            <person name="Jahodarova E."/>
            <person name="Rychlik I."/>
        </authorList>
    </citation>
    <scope>NUCLEOTIDE SEQUENCE</scope>
    <source>
        <strain evidence="4">An423</strain>
    </source>
</reference>
<dbReference type="EMBL" id="JACHHD010000016">
    <property type="protein sequence ID" value="MBB5185503.1"/>
    <property type="molecule type" value="Genomic_DNA"/>
</dbReference>
<dbReference type="Proteomes" id="UP000775500">
    <property type="component" value="Unassembled WGS sequence"/>
</dbReference>